<reference evidence="1 2" key="1">
    <citation type="submission" date="2015-09" db="EMBL/GenBank/DDBJ databases">
        <title>Sorangium comparison.</title>
        <authorList>
            <person name="Zaburannyi N."/>
            <person name="Bunk B."/>
            <person name="Overmann J."/>
            <person name="Mueller R."/>
        </authorList>
    </citation>
    <scope>NUCLEOTIDE SEQUENCE [LARGE SCALE GENOMIC DNA]</scope>
    <source>
        <strain evidence="1 2">So ce26</strain>
    </source>
</reference>
<evidence type="ECO:0000313" key="2">
    <source>
        <dbReference type="Proteomes" id="UP000238348"/>
    </source>
</evidence>
<sequence length="208" mass="23134">MTPNGADAASRRGLTQTLNSKGETMVSWAEVKRLISRIVGPRLAELGFNNPGRAMWRFRPYFVDVVWFRCPRAGIFQVEFGCGLRRAVPNNPAPWDCQFRTQPGHSFNWEDTFWSFRRSESEQVEVLRLLAARVAAAAERWFSHFNTIDSAISALENNQRSGPQNVALCAPGSPAYDEAMSELRAAAADVAQQPAAADEAGAAHRPRR</sequence>
<gene>
    <name evidence="1" type="ORF">SOCE26_092070</name>
</gene>
<dbReference type="Proteomes" id="UP000238348">
    <property type="component" value="Chromosome"/>
</dbReference>
<organism evidence="1 2">
    <name type="scientific">Sorangium cellulosum</name>
    <name type="common">Polyangium cellulosum</name>
    <dbReference type="NCBI Taxonomy" id="56"/>
    <lineage>
        <taxon>Bacteria</taxon>
        <taxon>Pseudomonadati</taxon>
        <taxon>Myxococcota</taxon>
        <taxon>Polyangia</taxon>
        <taxon>Polyangiales</taxon>
        <taxon>Polyangiaceae</taxon>
        <taxon>Sorangium</taxon>
    </lineage>
</organism>
<name>A0A2L0F820_SORCE</name>
<evidence type="ECO:0000313" key="1">
    <source>
        <dbReference type="EMBL" id="AUX47683.1"/>
    </source>
</evidence>
<evidence type="ECO:0008006" key="3">
    <source>
        <dbReference type="Google" id="ProtNLM"/>
    </source>
</evidence>
<proteinExistence type="predicted"/>
<accession>A0A2L0F820</accession>
<dbReference type="AlphaFoldDB" id="A0A2L0F820"/>
<dbReference type="EMBL" id="CP012673">
    <property type="protein sequence ID" value="AUX47683.1"/>
    <property type="molecule type" value="Genomic_DNA"/>
</dbReference>
<protein>
    <recommendedName>
        <fullName evidence="3">DUF4304 domain-containing protein</fullName>
    </recommendedName>
</protein>